<dbReference type="Gene3D" id="2.40.170.20">
    <property type="entry name" value="TonB-dependent receptor, beta-barrel domain"/>
    <property type="match status" value="1"/>
</dbReference>
<keyword evidence="2 11" id="KW-0813">Transport</keyword>
<dbReference type="InterPro" id="IPR039426">
    <property type="entry name" value="TonB-dep_rcpt-like"/>
</dbReference>
<comment type="subcellular location">
    <subcellularLocation>
        <location evidence="1 11">Cell outer membrane</location>
        <topology evidence="1 11">Multi-pass membrane protein</topology>
    </subcellularLocation>
</comment>
<dbReference type="EMBL" id="SBKP01000004">
    <property type="protein sequence ID" value="RXR29517.1"/>
    <property type="molecule type" value="Genomic_DNA"/>
</dbReference>
<evidence type="ECO:0000256" key="3">
    <source>
        <dbReference type="ARBA" id="ARBA00022452"/>
    </source>
</evidence>
<gene>
    <name evidence="16" type="ORF">EQG66_06085</name>
</gene>
<reference evidence="17" key="1">
    <citation type="submission" date="2019-01" db="EMBL/GenBank/DDBJ databases">
        <title>Cytophagaceae bacterium strain CAR-16.</title>
        <authorList>
            <person name="Chen W.-M."/>
        </authorList>
    </citation>
    <scope>NUCLEOTIDE SEQUENCE [LARGE SCALE GENOMIC DNA]</scope>
    <source>
        <strain evidence="17">CHR27</strain>
    </source>
</reference>
<keyword evidence="4" id="KW-0410">Iron transport</keyword>
<evidence type="ECO:0000313" key="16">
    <source>
        <dbReference type="EMBL" id="RXR29517.1"/>
    </source>
</evidence>
<accession>A0A4Q1KIP1</accession>
<comment type="similarity">
    <text evidence="11 12">Belongs to the TonB-dependent receptor family.</text>
</comment>
<dbReference type="InterPro" id="IPR012910">
    <property type="entry name" value="Plug_dom"/>
</dbReference>
<evidence type="ECO:0000256" key="6">
    <source>
        <dbReference type="ARBA" id="ARBA00023004"/>
    </source>
</evidence>
<evidence type="ECO:0000256" key="1">
    <source>
        <dbReference type="ARBA" id="ARBA00004571"/>
    </source>
</evidence>
<dbReference type="InterPro" id="IPR036942">
    <property type="entry name" value="Beta-barrel_TonB_sf"/>
</dbReference>
<keyword evidence="10 11" id="KW-0998">Cell outer membrane</keyword>
<keyword evidence="3 11" id="KW-1134">Transmembrane beta strand</keyword>
<feature type="signal peptide" evidence="13">
    <location>
        <begin position="1"/>
        <end position="27"/>
    </location>
</feature>
<evidence type="ECO:0000256" key="11">
    <source>
        <dbReference type="PROSITE-ProRule" id="PRU01360"/>
    </source>
</evidence>
<keyword evidence="8 12" id="KW-0798">TonB box</keyword>
<feature type="domain" description="TonB-dependent receptor plug" evidence="15">
    <location>
        <begin position="58"/>
        <end position="165"/>
    </location>
</feature>
<keyword evidence="9 11" id="KW-0472">Membrane</keyword>
<dbReference type="Proteomes" id="UP000290958">
    <property type="component" value="Unassembled WGS sequence"/>
</dbReference>
<dbReference type="Pfam" id="PF00593">
    <property type="entry name" value="TonB_dep_Rec_b-barrel"/>
    <property type="match status" value="1"/>
</dbReference>
<name>A0A4Q1KIP1_9SPHN</name>
<evidence type="ECO:0000256" key="9">
    <source>
        <dbReference type="ARBA" id="ARBA00023136"/>
    </source>
</evidence>
<dbReference type="SUPFAM" id="SSF56935">
    <property type="entry name" value="Porins"/>
    <property type="match status" value="1"/>
</dbReference>
<dbReference type="CDD" id="cd01347">
    <property type="entry name" value="ligand_gated_channel"/>
    <property type="match status" value="1"/>
</dbReference>
<keyword evidence="7" id="KW-0406">Ion transport</keyword>
<dbReference type="RefSeq" id="WP_129403707.1">
    <property type="nucleotide sequence ID" value="NZ_SBKP01000004.1"/>
</dbReference>
<dbReference type="InterPro" id="IPR000531">
    <property type="entry name" value="Beta-barrel_TonB"/>
</dbReference>
<keyword evidence="5 11" id="KW-0812">Transmembrane</keyword>
<protein>
    <submittedName>
        <fullName evidence="16">TonB-dependent receptor</fullName>
    </submittedName>
</protein>
<evidence type="ECO:0000256" key="10">
    <source>
        <dbReference type="ARBA" id="ARBA00023237"/>
    </source>
</evidence>
<feature type="domain" description="TonB-dependent receptor-like beta-barrel" evidence="14">
    <location>
        <begin position="258"/>
        <end position="741"/>
    </location>
</feature>
<evidence type="ECO:0000256" key="12">
    <source>
        <dbReference type="RuleBase" id="RU003357"/>
    </source>
</evidence>
<evidence type="ECO:0000256" key="8">
    <source>
        <dbReference type="ARBA" id="ARBA00023077"/>
    </source>
</evidence>
<feature type="chain" id="PRO_5020592721" evidence="13">
    <location>
        <begin position="28"/>
        <end position="775"/>
    </location>
</feature>
<evidence type="ECO:0000256" key="4">
    <source>
        <dbReference type="ARBA" id="ARBA00022496"/>
    </source>
</evidence>
<proteinExistence type="inferred from homology"/>
<keyword evidence="16" id="KW-0675">Receptor</keyword>
<keyword evidence="17" id="KW-1185">Reference proteome</keyword>
<dbReference type="Pfam" id="PF07715">
    <property type="entry name" value="Plug"/>
    <property type="match status" value="1"/>
</dbReference>
<keyword evidence="6" id="KW-0408">Iron</keyword>
<dbReference type="PANTHER" id="PTHR32552:SF81">
    <property type="entry name" value="TONB-DEPENDENT OUTER MEMBRANE RECEPTOR"/>
    <property type="match status" value="1"/>
</dbReference>
<dbReference type="OrthoDB" id="7455607at2"/>
<organism evidence="16 17">
    <name type="scientific">Sphingobium fluviale</name>
    <dbReference type="NCBI Taxonomy" id="2506423"/>
    <lineage>
        <taxon>Bacteria</taxon>
        <taxon>Pseudomonadati</taxon>
        <taxon>Pseudomonadota</taxon>
        <taxon>Alphaproteobacteria</taxon>
        <taxon>Sphingomonadales</taxon>
        <taxon>Sphingomonadaceae</taxon>
        <taxon>Sphingobium</taxon>
    </lineage>
</organism>
<sequence length="775" mass="83887">MVRNRLMQSVSAAILAAVIPFGGPAFAQTPASTGTVADDASGEGFEIIVTAQKRSERLSDVPMSIASLASEDLVKRGVESVDDLPRLVPGFTYQINNIGLPVYGIRGISFLDQSSLANPAVSVYVDQIPLAFSTLTRGAALDLERVEVLKGPQGTLFGQNSTGGAVNYIAAKPTEQFSAGGSVTYGRFNQLGVDGFVSAPLSSTLGIRVAAKADMRGNWQKSTKRNEENGKRDFLVGRVLLDWKPSADVNFTLNVNGWRDKSDTQSSQFIRFAPFTTFFPYQPPVDALSVYGPVPKNARETDFDPGVNLARDDDFWQVALSGTVNVTPDITLTSLTSYLEFKQNSPYDGDATDYRDIFARVVSNIKTFNQELRLSGKTGPLQWMIGGSLDHQSLYEDQRIDFGGTNAFLFGVVLTQLSDLNTQKVDTSAVFGSLDLDVGSGVTLQGSARYTSQDRDYNGCTRDGGDGSSTAFSSTLTFILTGAPPIAPAACTSLDINTFQPVNGIPQSLDENNFSWRLGANWKITPDAMVYGNVTKGFKSGSFSNLPITFSNQATRVDQESVLAYEAGFKAALLDKTIQISGAGFYYDFRNKQAIGTVSTFLGPFNALINLPKASVKGAELNIDWRPVRNLKLNAAGTYLKTQVENSLLTQDTLGNPIDVKGEALPNTPKWQLTGDAEYSFPLGSSLDAYVGGSVSYRSSAFANFGEQPDLLIDKYALVGLRAGLTDADNRWRVQIWGQNITNKYYSTNIGRQVDTLTRFAGMPATYGVTLGFTY</sequence>
<evidence type="ECO:0000256" key="5">
    <source>
        <dbReference type="ARBA" id="ARBA00022692"/>
    </source>
</evidence>
<dbReference type="GO" id="GO:0006826">
    <property type="term" value="P:iron ion transport"/>
    <property type="evidence" value="ECO:0007669"/>
    <property type="project" value="UniProtKB-KW"/>
</dbReference>
<evidence type="ECO:0000259" key="14">
    <source>
        <dbReference type="Pfam" id="PF00593"/>
    </source>
</evidence>
<dbReference type="PANTHER" id="PTHR32552">
    <property type="entry name" value="FERRICHROME IRON RECEPTOR-RELATED"/>
    <property type="match status" value="1"/>
</dbReference>
<evidence type="ECO:0000256" key="2">
    <source>
        <dbReference type="ARBA" id="ARBA00022448"/>
    </source>
</evidence>
<keyword evidence="13" id="KW-0732">Signal</keyword>
<evidence type="ECO:0000256" key="13">
    <source>
        <dbReference type="SAM" id="SignalP"/>
    </source>
</evidence>
<dbReference type="AlphaFoldDB" id="A0A4Q1KIP1"/>
<evidence type="ECO:0000256" key="7">
    <source>
        <dbReference type="ARBA" id="ARBA00023065"/>
    </source>
</evidence>
<evidence type="ECO:0000313" key="17">
    <source>
        <dbReference type="Proteomes" id="UP000290958"/>
    </source>
</evidence>
<evidence type="ECO:0000259" key="15">
    <source>
        <dbReference type="Pfam" id="PF07715"/>
    </source>
</evidence>
<dbReference type="GO" id="GO:0009279">
    <property type="term" value="C:cell outer membrane"/>
    <property type="evidence" value="ECO:0007669"/>
    <property type="project" value="UniProtKB-SubCell"/>
</dbReference>
<comment type="caution">
    <text evidence="16">The sequence shown here is derived from an EMBL/GenBank/DDBJ whole genome shotgun (WGS) entry which is preliminary data.</text>
</comment>
<dbReference type="PROSITE" id="PS52016">
    <property type="entry name" value="TONB_DEPENDENT_REC_3"/>
    <property type="match status" value="1"/>
</dbReference>